<evidence type="ECO:0000256" key="2">
    <source>
        <dbReference type="ARBA" id="ARBA00008444"/>
    </source>
</evidence>
<dbReference type="Proteomes" id="UP000283269">
    <property type="component" value="Unassembled WGS sequence"/>
</dbReference>
<dbReference type="FunCoup" id="A0A409X9N8">
    <property type="interactions" value="337"/>
</dbReference>
<keyword evidence="9" id="KW-0653">Protein transport</keyword>
<keyword evidence="9" id="KW-0811">Translocation</keyword>
<comment type="function">
    <text evidence="9">Essential core component of the TIM22 complex, a complex that mediates the import and insertion of multi-pass transmembrane proteins into the mitochondrial inner membrane. In the TIM22 complex, it constitutes the voltage-activated and signal-gated channel. Forms a twin-pore translocase that uses the membrane potential as external driving force in 2 voltage-dependent steps.</text>
</comment>
<name>A0A409X9N8_PSICY</name>
<evidence type="ECO:0000256" key="3">
    <source>
        <dbReference type="ARBA" id="ARBA00020722"/>
    </source>
</evidence>
<comment type="subcellular location">
    <subcellularLocation>
        <location evidence="1 9">Mitochondrion inner membrane</location>
        <topology evidence="1 9">Multi-pass membrane protein</topology>
    </subcellularLocation>
</comment>
<organism evidence="10 11">
    <name type="scientific">Psilocybe cyanescens</name>
    <dbReference type="NCBI Taxonomy" id="93625"/>
    <lineage>
        <taxon>Eukaryota</taxon>
        <taxon>Fungi</taxon>
        <taxon>Dikarya</taxon>
        <taxon>Basidiomycota</taxon>
        <taxon>Agaricomycotina</taxon>
        <taxon>Agaricomycetes</taxon>
        <taxon>Agaricomycetidae</taxon>
        <taxon>Agaricales</taxon>
        <taxon>Agaricineae</taxon>
        <taxon>Strophariaceae</taxon>
        <taxon>Psilocybe</taxon>
    </lineage>
</organism>
<accession>A0A409X9N8</accession>
<evidence type="ECO:0000256" key="5">
    <source>
        <dbReference type="ARBA" id="ARBA00022792"/>
    </source>
</evidence>
<feature type="transmembrane region" description="Helical" evidence="9">
    <location>
        <begin position="162"/>
        <end position="182"/>
    </location>
</feature>
<evidence type="ECO:0000256" key="6">
    <source>
        <dbReference type="ARBA" id="ARBA00022989"/>
    </source>
</evidence>
<comment type="caution">
    <text evidence="10">The sequence shown here is derived from an EMBL/GenBank/DDBJ whole genome shotgun (WGS) entry which is preliminary data.</text>
</comment>
<dbReference type="EMBL" id="NHYD01002281">
    <property type="protein sequence ID" value="PPQ87472.1"/>
    <property type="molecule type" value="Genomic_DNA"/>
</dbReference>
<dbReference type="GO" id="GO:0042721">
    <property type="term" value="C:TIM22 mitochondrial import inner membrane insertion complex"/>
    <property type="evidence" value="ECO:0007669"/>
    <property type="project" value="UniProtKB-UniRule"/>
</dbReference>
<keyword evidence="6 9" id="KW-1133">Transmembrane helix</keyword>
<dbReference type="PANTHER" id="PTHR14110:SF0">
    <property type="entry name" value="MITOCHONDRIAL IMPORT INNER MEMBRANE TRANSLOCASE SUBUNIT TIM22"/>
    <property type="match status" value="1"/>
</dbReference>
<evidence type="ECO:0000256" key="4">
    <source>
        <dbReference type="ARBA" id="ARBA00022692"/>
    </source>
</evidence>
<keyword evidence="9" id="KW-0813">Transport</keyword>
<evidence type="ECO:0000313" key="10">
    <source>
        <dbReference type="EMBL" id="PPQ87472.1"/>
    </source>
</evidence>
<keyword evidence="8 9" id="KW-0472">Membrane</keyword>
<evidence type="ECO:0000313" key="11">
    <source>
        <dbReference type="Proteomes" id="UP000283269"/>
    </source>
</evidence>
<dbReference type="PANTHER" id="PTHR14110">
    <property type="entry name" value="MITOCHONDRIAL IMPORT INNER MEMBRANE TRANSLOCASE SUBUNIT TIM22"/>
    <property type="match status" value="1"/>
</dbReference>
<dbReference type="GO" id="GO:0030943">
    <property type="term" value="F:mitochondrion targeting sequence binding"/>
    <property type="evidence" value="ECO:0007669"/>
    <property type="project" value="TreeGrafter"/>
</dbReference>
<dbReference type="GO" id="GO:0008320">
    <property type="term" value="F:protein transmembrane transporter activity"/>
    <property type="evidence" value="ECO:0007669"/>
    <property type="project" value="UniProtKB-UniRule"/>
</dbReference>
<proteinExistence type="inferred from homology"/>
<evidence type="ECO:0000256" key="1">
    <source>
        <dbReference type="ARBA" id="ARBA00004448"/>
    </source>
</evidence>
<keyword evidence="4 9" id="KW-0812">Transmembrane</keyword>
<comment type="subunit">
    <text evidence="9">Component of the TIM22 complex.</text>
</comment>
<reference evidence="10 11" key="1">
    <citation type="journal article" date="2018" name="Evol. Lett.">
        <title>Horizontal gene cluster transfer increased hallucinogenic mushroom diversity.</title>
        <authorList>
            <person name="Reynolds H.T."/>
            <person name="Vijayakumar V."/>
            <person name="Gluck-Thaler E."/>
            <person name="Korotkin H.B."/>
            <person name="Matheny P.B."/>
            <person name="Slot J.C."/>
        </authorList>
    </citation>
    <scope>NUCLEOTIDE SEQUENCE [LARGE SCALE GENOMIC DNA]</scope>
    <source>
        <strain evidence="10 11">2631</strain>
    </source>
</reference>
<protein>
    <recommendedName>
        <fullName evidence="3 9">Mitochondrial import inner membrane translocase subunit TIM22</fullName>
    </recommendedName>
</protein>
<dbReference type="GO" id="GO:0045039">
    <property type="term" value="P:protein insertion into mitochondrial inner membrane"/>
    <property type="evidence" value="ECO:0007669"/>
    <property type="project" value="UniProtKB-UniRule"/>
</dbReference>
<evidence type="ECO:0000256" key="9">
    <source>
        <dbReference type="RuleBase" id="RU367038"/>
    </source>
</evidence>
<keyword evidence="11" id="KW-1185">Reference proteome</keyword>
<comment type="similarity">
    <text evidence="2 9">Belongs to the Tim17/Tim22/Tim23 family.</text>
</comment>
<keyword evidence="7 9" id="KW-0496">Mitochondrion</keyword>
<evidence type="ECO:0000256" key="7">
    <source>
        <dbReference type="ARBA" id="ARBA00023128"/>
    </source>
</evidence>
<dbReference type="Pfam" id="PF02466">
    <property type="entry name" value="Tim17"/>
    <property type="match status" value="1"/>
</dbReference>
<feature type="transmembrane region" description="Helical" evidence="9">
    <location>
        <begin position="56"/>
        <end position="78"/>
    </location>
</feature>
<dbReference type="STRING" id="93625.A0A409X9N8"/>
<evidence type="ECO:0000256" key="8">
    <source>
        <dbReference type="ARBA" id="ARBA00023136"/>
    </source>
</evidence>
<dbReference type="OrthoDB" id="75343at2759"/>
<keyword evidence="5 9" id="KW-0999">Mitochondrion inner membrane</keyword>
<dbReference type="AlphaFoldDB" id="A0A409X9N8"/>
<dbReference type="InterPro" id="IPR039175">
    <property type="entry name" value="TIM22"/>
</dbReference>
<gene>
    <name evidence="10" type="ORF">CVT25_008208</name>
</gene>
<sequence>MNPSTNNLPGRVPIWAAHKEPLPPGLLEEDRPMYEQTKRWEGYMASAMESCPVKTVLAGGAGFGIGAFFSLMSASFAYEDPYLRSQTQAQATLNTTQKAGAIFKEMGKGMWTSGKSFGKIGALFAGVECVIESYRAKNDIYNSVSAGFVSGGILARNSGPKAVVGGGLAFAAFSAAIDLLFLRRETPDED</sequence>
<dbReference type="InParanoid" id="A0A409X9N8"/>